<keyword evidence="2" id="KW-0808">Transferase</keyword>
<keyword evidence="8" id="KW-0539">Nucleus</keyword>
<dbReference type="OMA" id="LAEWNTY"/>
<evidence type="ECO:0000313" key="16">
    <source>
        <dbReference type="EMBL" id="KAH7293040.1"/>
    </source>
</evidence>
<dbReference type="EMBL" id="CM035433">
    <property type="protein sequence ID" value="KAH7293040.1"/>
    <property type="molecule type" value="Genomic_DNA"/>
</dbReference>
<evidence type="ECO:0000256" key="3">
    <source>
        <dbReference type="ARBA" id="ARBA00022691"/>
    </source>
</evidence>
<dbReference type="SUPFAM" id="SSF82199">
    <property type="entry name" value="SET domain"/>
    <property type="match status" value="1"/>
</dbReference>
<dbReference type="GO" id="GO:0008270">
    <property type="term" value="F:zinc ion binding"/>
    <property type="evidence" value="ECO:0007669"/>
    <property type="project" value="UniProtKB-KW"/>
</dbReference>
<evidence type="ECO:0000259" key="14">
    <source>
        <dbReference type="PROSITE" id="PS50868"/>
    </source>
</evidence>
<dbReference type="InterPro" id="IPR034732">
    <property type="entry name" value="EPHD"/>
</dbReference>
<gene>
    <name evidence="16" type="ORF">KP509_28G009100</name>
</gene>
<dbReference type="Pfam" id="PF00855">
    <property type="entry name" value="PWWP"/>
    <property type="match status" value="1"/>
</dbReference>
<dbReference type="GO" id="GO:0006325">
    <property type="term" value="P:chromatin organization"/>
    <property type="evidence" value="ECO:0007669"/>
    <property type="project" value="UniProtKB-KW"/>
</dbReference>
<feature type="region of interest" description="Disordered" evidence="10">
    <location>
        <begin position="1"/>
        <end position="21"/>
    </location>
</feature>
<dbReference type="Pfam" id="PF13831">
    <property type="entry name" value="PHD_2"/>
    <property type="match status" value="1"/>
</dbReference>
<dbReference type="PROSITE" id="PS50812">
    <property type="entry name" value="PWWP"/>
    <property type="match status" value="1"/>
</dbReference>
<accession>A0A8T2RAL2</accession>
<dbReference type="OrthoDB" id="308383at2759"/>
<evidence type="ECO:0000259" key="13">
    <source>
        <dbReference type="PROSITE" id="PS50812"/>
    </source>
</evidence>
<dbReference type="PROSITE" id="PS50280">
    <property type="entry name" value="SET"/>
    <property type="match status" value="1"/>
</dbReference>
<protein>
    <recommendedName>
        <fullName evidence="18">Histone-lysine N-methyltransferase</fullName>
    </recommendedName>
</protein>
<evidence type="ECO:0008006" key="18">
    <source>
        <dbReference type="Google" id="ProtNLM"/>
    </source>
</evidence>
<feature type="domain" description="PHD-type" evidence="11">
    <location>
        <begin position="410"/>
        <end position="461"/>
    </location>
</feature>
<dbReference type="FunFam" id="2.170.270.10:FF:000058">
    <property type="entry name" value="Histone-lysine N-methyltransferase"/>
    <property type="match status" value="1"/>
</dbReference>
<proteinExistence type="predicted"/>
<dbReference type="Gene3D" id="2.170.270.10">
    <property type="entry name" value="SET domain"/>
    <property type="match status" value="1"/>
</dbReference>
<dbReference type="SUPFAM" id="SSF57903">
    <property type="entry name" value="FYVE/PHD zinc finger"/>
    <property type="match status" value="1"/>
</dbReference>
<evidence type="ECO:0000256" key="1">
    <source>
        <dbReference type="ARBA" id="ARBA00022603"/>
    </source>
</evidence>
<dbReference type="CDD" id="cd10518">
    <property type="entry name" value="SET_SETD1-like"/>
    <property type="match status" value="1"/>
</dbReference>
<dbReference type="AlphaFoldDB" id="A0A8T2RAL2"/>
<dbReference type="SMART" id="SM00249">
    <property type="entry name" value="PHD"/>
    <property type="match status" value="2"/>
</dbReference>
<evidence type="ECO:0000256" key="9">
    <source>
        <dbReference type="PROSITE-ProRule" id="PRU00146"/>
    </source>
</evidence>
<dbReference type="InterPro" id="IPR001214">
    <property type="entry name" value="SET_dom"/>
</dbReference>
<keyword evidence="7" id="KW-0156">Chromatin regulator</keyword>
<organism evidence="16 17">
    <name type="scientific">Ceratopteris richardii</name>
    <name type="common">Triangle waterfern</name>
    <dbReference type="NCBI Taxonomy" id="49495"/>
    <lineage>
        <taxon>Eukaryota</taxon>
        <taxon>Viridiplantae</taxon>
        <taxon>Streptophyta</taxon>
        <taxon>Embryophyta</taxon>
        <taxon>Tracheophyta</taxon>
        <taxon>Polypodiopsida</taxon>
        <taxon>Polypodiidae</taxon>
        <taxon>Polypodiales</taxon>
        <taxon>Pteridineae</taxon>
        <taxon>Pteridaceae</taxon>
        <taxon>Parkerioideae</taxon>
        <taxon>Ceratopteris</taxon>
    </lineage>
</organism>
<feature type="domain" description="PHD-type" evidence="15">
    <location>
        <begin position="464"/>
        <end position="577"/>
    </location>
</feature>
<dbReference type="PROSITE" id="PS50868">
    <property type="entry name" value="POST_SET"/>
    <property type="match status" value="1"/>
</dbReference>
<reference evidence="16" key="1">
    <citation type="submission" date="2021-08" db="EMBL/GenBank/DDBJ databases">
        <title>WGS assembly of Ceratopteris richardii.</title>
        <authorList>
            <person name="Marchant D.B."/>
            <person name="Chen G."/>
            <person name="Jenkins J."/>
            <person name="Shu S."/>
            <person name="Leebens-Mack J."/>
            <person name="Grimwood J."/>
            <person name="Schmutz J."/>
            <person name="Soltis P."/>
            <person name="Soltis D."/>
            <person name="Chen Z.-H."/>
        </authorList>
    </citation>
    <scope>NUCLEOTIDE SEQUENCE</scope>
    <source>
        <strain evidence="16">Whitten #5841</strain>
        <tissue evidence="16">Leaf</tissue>
    </source>
</reference>
<keyword evidence="3" id="KW-0949">S-adenosyl-L-methionine</keyword>
<evidence type="ECO:0000259" key="12">
    <source>
        <dbReference type="PROSITE" id="PS50280"/>
    </source>
</evidence>
<keyword evidence="6" id="KW-0862">Zinc</keyword>
<feature type="domain" description="SET" evidence="12">
    <location>
        <begin position="726"/>
        <end position="844"/>
    </location>
</feature>
<evidence type="ECO:0000256" key="2">
    <source>
        <dbReference type="ARBA" id="ARBA00022679"/>
    </source>
</evidence>
<evidence type="ECO:0000256" key="8">
    <source>
        <dbReference type="ARBA" id="ARBA00023242"/>
    </source>
</evidence>
<dbReference type="Pfam" id="PF00856">
    <property type="entry name" value="SET"/>
    <property type="match status" value="1"/>
</dbReference>
<dbReference type="SMART" id="SM00317">
    <property type="entry name" value="SET"/>
    <property type="match status" value="1"/>
</dbReference>
<evidence type="ECO:0000259" key="15">
    <source>
        <dbReference type="PROSITE" id="PS51805"/>
    </source>
</evidence>
<dbReference type="PROSITE" id="PS50016">
    <property type="entry name" value="ZF_PHD_2"/>
    <property type="match status" value="1"/>
</dbReference>
<dbReference type="GO" id="GO:0006357">
    <property type="term" value="P:regulation of transcription by RNA polymerase II"/>
    <property type="evidence" value="ECO:0007669"/>
    <property type="project" value="TreeGrafter"/>
</dbReference>
<dbReference type="InterPro" id="IPR000313">
    <property type="entry name" value="PWWP_dom"/>
</dbReference>
<dbReference type="InterPro" id="IPR003616">
    <property type="entry name" value="Post-SET_dom"/>
</dbReference>
<feature type="domain" description="Post-SET" evidence="14">
    <location>
        <begin position="850"/>
        <end position="866"/>
    </location>
</feature>
<dbReference type="InterPro" id="IPR001965">
    <property type="entry name" value="Znf_PHD"/>
</dbReference>
<evidence type="ECO:0000256" key="5">
    <source>
        <dbReference type="ARBA" id="ARBA00022771"/>
    </source>
</evidence>
<dbReference type="InterPro" id="IPR019786">
    <property type="entry name" value="Zinc_finger_PHD-type_CS"/>
</dbReference>
<dbReference type="Proteomes" id="UP000825935">
    <property type="component" value="Chromosome 28"/>
</dbReference>
<keyword evidence="5 9" id="KW-0863">Zinc-finger</keyword>
<dbReference type="GO" id="GO:0008168">
    <property type="term" value="F:methyltransferase activity"/>
    <property type="evidence" value="ECO:0007669"/>
    <property type="project" value="UniProtKB-KW"/>
</dbReference>
<dbReference type="InterPro" id="IPR013083">
    <property type="entry name" value="Znf_RING/FYVE/PHD"/>
</dbReference>
<dbReference type="GO" id="GO:0032259">
    <property type="term" value="P:methylation"/>
    <property type="evidence" value="ECO:0007669"/>
    <property type="project" value="UniProtKB-KW"/>
</dbReference>
<evidence type="ECO:0000256" key="4">
    <source>
        <dbReference type="ARBA" id="ARBA00022723"/>
    </source>
</evidence>
<dbReference type="InterPro" id="IPR046341">
    <property type="entry name" value="SET_dom_sf"/>
</dbReference>
<evidence type="ECO:0000313" key="17">
    <source>
        <dbReference type="Proteomes" id="UP000825935"/>
    </source>
</evidence>
<evidence type="ECO:0000256" key="7">
    <source>
        <dbReference type="ARBA" id="ARBA00022853"/>
    </source>
</evidence>
<dbReference type="PANTHER" id="PTHR13793:SF132">
    <property type="entry name" value="HISTONE-LYSINE N-METHYLTRANSFERASE ATX5"/>
    <property type="match status" value="1"/>
</dbReference>
<comment type="caution">
    <text evidence="16">The sequence shown here is derived from an EMBL/GenBank/DDBJ whole genome shotgun (WGS) entry which is preliminary data.</text>
</comment>
<dbReference type="SUPFAM" id="SSF63748">
    <property type="entry name" value="Tudor/PWWP/MBT"/>
    <property type="match status" value="1"/>
</dbReference>
<dbReference type="InterPro" id="IPR019787">
    <property type="entry name" value="Znf_PHD-finger"/>
</dbReference>
<keyword evidence="4" id="KW-0479">Metal-binding</keyword>
<dbReference type="InterPro" id="IPR050701">
    <property type="entry name" value="Histone_Mod_Regulator"/>
</dbReference>
<dbReference type="PANTHER" id="PTHR13793">
    <property type="entry name" value="PHD FINGER PROTEINS"/>
    <property type="match status" value="1"/>
</dbReference>
<dbReference type="CDD" id="cd05162">
    <property type="entry name" value="PWWP"/>
    <property type="match status" value="1"/>
</dbReference>
<keyword evidence="17" id="KW-1185">Reference proteome</keyword>
<evidence type="ECO:0000256" key="6">
    <source>
        <dbReference type="ARBA" id="ARBA00022833"/>
    </source>
</evidence>
<evidence type="ECO:0000259" key="11">
    <source>
        <dbReference type="PROSITE" id="PS50016"/>
    </source>
</evidence>
<evidence type="ECO:0000256" key="10">
    <source>
        <dbReference type="SAM" id="MobiDB-lite"/>
    </source>
</evidence>
<dbReference type="InterPro" id="IPR011011">
    <property type="entry name" value="Znf_FYVE_PHD"/>
</dbReference>
<dbReference type="PROSITE" id="PS51805">
    <property type="entry name" value="EPHD"/>
    <property type="match status" value="1"/>
</dbReference>
<dbReference type="PROSITE" id="PS01359">
    <property type="entry name" value="ZF_PHD_1"/>
    <property type="match status" value="1"/>
</dbReference>
<name>A0A8T2RAL2_CERRI</name>
<sequence length="866" mass="99551">MVMEGPPEAPRRSQKRDSKKRFSDEWLVSFPTTAKRSMVMNTQVKHNAGFIRNESIQTLKDRGISLNVRLSTDAPCPKLMPLKVTQVYQRRTRNLYTEGHVSPTAMDEHILKPSTQNPVKGTQETNIVRNGEDLNSLCIPRFKVGDFVWAKTHTRQGAEWPGMIVDRSLARRNGYIAHPDYFYVRFFGNSQLRAKDRSLHWVHKHDIRVFTNEPACSNWHRYTGDFCSAISEARQEMQKCEQRLENSKRFLDAKQEVQKRNQRVENIRRFSVPNDQESHIHNTDSIAESRKAESLAGTSSIVPTSINVICFGVDGAYYPRLHEVICLCPSCKGCTPLVSLSKWEAHTGCRQKKWKLSVKLKDSSQMLISWLESMIDNGAMDLGFQAHSQEQVLRGLLQVPYVPVTLKWTPEKCAVCGWVEDYEYNQILVCNRCQIGVHEECYGVKASETGGSFICRACESSEKDKECCLCPVRGGALKPSVIPDLWVHVYCAWFMKGIFFRDISKMEPAEGILSMDMSKFKQQCVICKQYHGACIGCWECDTTFHATCALRAGYRMELSTIMGQDELKKVSYCARHRKPSESGRLVIAALEAEMLLQEKLRRERVEAEIRREKLRKQMQQEYSMVTTSNDDEDDSLRPFQLMNHDSEKECTIGPDDEYSRLTCSRLYAYRGPSCHRGGFKESVPNMPAGYTRHERKEILRLRQHPGVHEFLSNEERLMNLKKTQNSRICFGKSAIHKWGLFARQDIQEGDWVVEYLGEIVRQSVADIRERRYKQQGKDCYLFKVSDEIVIDATHKGNIARLINHSCAPNCFARILTVKRPVNTCIILIAKQNVKAGEELTYDYLFDPENQTVPCLCRAPNCRKFIC</sequence>
<dbReference type="Gene3D" id="3.30.40.10">
    <property type="entry name" value="Zinc/RING finger domain, C3HC4 (zinc finger)"/>
    <property type="match status" value="2"/>
</dbReference>
<dbReference type="Pfam" id="PF13832">
    <property type="entry name" value="zf-HC5HC2H_2"/>
    <property type="match status" value="1"/>
</dbReference>
<keyword evidence="1" id="KW-0489">Methyltransferase</keyword>
<dbReference type="Gene3D" id="2.30.30.140">
    <property type="match status" value="1"/>
</dbReference>
<feature type="domain" description="PWWP" evidence="13">
    <location>
        <begin position="144"/>
        <end position="213"/>
    </location>
</feature>